<keyword evidence="9" id="KW-1185">Reference proteome</keyword>
<keyword evidence="3" id="KW-0507">mRNA processing</keyword>
<dbReference type="PROSITE" id="PS50294">
    <property type="entry name" value="WD_REPEATS_REGION"/>
    <property type="match status" value="1"/>
</dbReference>
<dbReference type="InterPro" id="IPR015943">
    <property type="entry name" value="WD40/YVTN_repeat-like_dom_sf"/>
</dbReference>
<dbReference type="InterPro" id="IPR019775">
    <property type="entry name" value="WD40_repeat_CS"/>
</dbReference>
<reference evidence="8 9" key="1">
    <citation type="submission" date="2016-07" db="EMBL/GenBank/DDBJ databases">
        <title>Pervasive Adenine N6-methylation of Active Genes in Fungi.</title>
        <authorList>
            <consortium name="DOE Joint Genome Institute"/>
            <person name="Mondo S.J."/>
            <person name="Dannebaum R.O."/>
            <person name="Kuo R.C."/>
            <person name="Labutti K."/>
            <person name="Haridas S."/>
            <person name="Kuo A."/>
            <person name="Salamov A."/>
            <person name="Ahrendt S.R."/>
            <person name="Lipzen A."/>
            <person name="Sullivan W."/>
            <person name="Andreopoulos W.B."/>
            <person name="Clum A."/>
            <person name="Lindquist E."/>
            <person name="Daum C."/>
            <person name="Ramamoorthy G.K."/>
            <person name="Gryganskyi A."/>
            <person name="Culley D."/>
            <person name="Magnuson J.K."/>
            <person name="James T.Y."/>
            <person name="O'Malley M.A."/>
            <person name="Stajich J.E."/>
            <person name="Spatafora J.W."/>
            <person name="Visel A."/>
            <person name="Grigoriev I.V."/>
        </authorList>
    </citation>
    <scope>NUCLEOTIDE SEQUENCE [LARGE SCALE GENOMIC DNA]</scope>
    <source>
        <strain evidence="8 9">PL171</strain>
    </source>
</reference>
<evidence type="ECO:0000256" key="2">
    <source>
        <dbReference type="ARBA" id="ARBA00022574"/>
    </source>
</evidence>
<dbReference type="PANTHER" id="PTHR44133">
    <property type="entry name" value="CLEAVAGE STIMULATION FACTOR SUBUNIT 1"/>
    <property type="match status" value="1"/>
</dbReference>
<dbReference type="Gene3D" id="2.130.10.10">
    <property type="entry name" value="YVTN repeat-like/Quinoprotein amine dehydrogenase"/>
    <property type="match status" value="2"/>
</dbReference>
<evidence type="ECO:0000256" key="4">
    <source>
        <dbReference type="ARBA" id="ARBA00022737"/>
    </source>
</evidence>
<dbReference type="SUPFAM" id="SSF50978">
    <property type="entry name" value="WD40 repeat-like"/>
    <property type="match status" value="1"/>
</dbReference>
<comment type="caution">
    <text evidence="8">The sequence shown here is derived from an EMBL/GenBank/DDBJ whole genome shotgun (WGS) entry which is preliminary data.</text>
</comment>
<feature type="repeat" description="WD" evidence="7">
    <location>
        <begin position="1"/>
        <end position="36"/>
    </location>
</feature>
<evidence type="ECO:0000256" key="7">
    <source>
        <dbReference type="PROSITE-ProRule" id="PRU00221"/>
    </source>
</evidence>
<dbReference type="InterPro" id="IPR044633">
    <property type="entry name" value="CstF1-like"/>
</dbReference>
<keyword evidence="2 7" id="KW-0853">WD repeat</keyword>
<dbReference type="Pfam" id="PF00400">
    <property type="entry name" value="WD40"/>
    <property type="match status" value="4"/>
</dbReference>
<dbReference type="SMART" id="SM00320">
    <property type="entry name" value="WD40"/>
    <property type="match status" value="4"/>
</dbReference>
<evidence type="ECO:0000313" key="8">
    <source>
        <dbReference type="EMBL" id="ORZ38139.1"/>
    </source>
</evidence>
<dbReference type="AlphaFoldDB" id="A0A1Y2HUF8"/>
<dbReference type="InterPro" id="IPR001680">
    <property type="entry name" value="WD40_rpt"/>
</dbReference>
<feature type="repeat" description="WD" evidence="7">
    <location>
        <begin position="133"/>
        <end position="174"/>
    </location>
</feature>
<dbReference type="OrthoDB" id="538223at2759"/>
<dbReference type="GO" id="GO:0031124">
    <property type="term" value="P:mRNA 3'-end processing"/>
    <property type="evidence" value="ECO:0007669"/>
    <property type="project" value="InterPro"/>
</dbReference>
<organism evidence="8 9">
    <name type="scientific">Catenaria anguillulae PL171</name>
    <dbReference type="NCBI Taxonomy" id="765915"/>
    <lineage>
        <taxon>Eukaryota</taxon>
        <taxon>Fungi</taxon>
        <taxon>Fungi incertae sedis</taxon>
        <taxon>Blastocladiomycota</taxon>
        <taxon>Blastocladiomycetes</taxon>
        <taxon>Blastocladiales</taxon>
        <taxon>Catenariaceae</taxon>
        <taxon>Catenaria</taxon>
    </lineage>
</organism>
<dbReference type="PROSITE" id="PS00678">
    <property type="entry name" value="WD_REPEATS_1"/>
    <property type="match status" value="1"/>
</dbReference>
<evidence type="ECO:0000313" key="9">
    <source>
        <dbReference type="Proteomes" id="UP000193411"/>
    </source>
</evidence>
<evidence type="ECO:0000256" key="3">
    <source>
        <dbReference type="ARBA" id="ARBA00022664"/>
    </source>
</evidence>
<feature type="repeat" description="WD" evidence="7">
    <location>
        <begin position="89"/>
        <end position="130"/>
    </location>
</feature>
<dbReference type="GO" id="GO:0003723">
    <property type="term" value="F:RNA binding"/>
    <property type="evidence" value="ECO:0007669"/>
    <property type="project" value="TreeGrafter"/>
</dbReference>
<dbReference type="PANTHER" id="PTHR44133:SF2">
    <property type="entry name" value="CLEAVAGE STIMULATION FACTOR SUBUNIT 1"/>
    <property type="match status" value="1"/>
</dbReference>
<evidence type="ECO:0000256" key="1">
    <source>
        <dbReference type="ARBA" id="ARBA00004123"/>
    </source>
</evidence>
<accession>A0A1Y2HUF8</accession>
<proteinExistence type="predicted"/>
<feature type="non-terminal residue" evidence="8">
    <location>
        <position position="1"/>
    </location>
</feature>
<comment type="subcellular location">
    <subcellularLocation>
        <location evidence="1">Nucleus</location>
    </subcellularLocation>
</comment>
<dbReference type="EMBL" id="MCFL01000010">
    <property type="protein sequence ID" value="ORZ38139.1"/>
    <property type="molecule type" value="Genomic_DNA"/>
</dbReference>
<name>A0A1Y2HUF8_9FUNG</name>
<sequence length="262" mass="28007">AIHDIAFHPSNLIIATATENHDIRLYDLSSTQRKSFKWLVDSYPIWSTAFHPSGQYLFAGTAHSALRIFDVQNLKCFSTVVTSASDETAGGVSNGISCVRPSPDGRFAVTSTLDGNIRLFDVVSGQCVSTWRAAHNGHRVTSLSVSKSGAYALSSGEDGTVRLWELSSGRTLKVYYSSATTCPRRPGPAASIVPGPRASFSHDEQHIIGTSKAGVATAWDCVTGSIVTEFGSSGTVCSLANPIYRDSICWNQDGDVAYFSSA</sequence>
<gene>
    <name evidence="8" type="ORF">BCR44DRAFT_1401089</name>
</gene>
<evidence type="ECO:0000256" key="5">
    <source>
        <dbReference type="ARBA" id="ARBA00023242"/>
    </source>
</evidence>
<dbReference type="STRING" id="765915.A0A1Y2HUF8"/>
<dbReference type="PROSITE" id="PS50082">
    <property type="entry name" value="WD_REPEATS_2"/>
    <property type="match status" value="3"/>
</dbReference>
<dbReference type="InterPro" id="IPR036322">
    <property type="entry name" value="WD40_repeat_dom_sf"/>
</dbReference>
<evidence type="ECO:0000256" key="6">
    <source>
        <dbReference type="ARBA" id="ARBA00029851"/>
    </source>
</evidence>
<keyword evidence="5" id="KW-0539">Nucleus</keyword>
<protein>
    <recommendedName>
        <fullName evidence="6">Cleavage stimulation factor 50 kDa subunit</fullName>
    </recommendedName>
</protein>
<dbReference type="GO" id="GO:0005848">
    <property type="term" value="C:mRNA cleavage stimulating factor complex"/>
    <property type="evidence" value="ECO:0007669"/>
    <property type="project" value="InterPro"/>
</dbReference>
<dbReference type="Proteomes" id="UP000193411">
    <property type="component" value="Unassembled WGS sequence"/>
</dbReference>
<keyword evidence="4" id="KW-0677">Repeat</keyword>